<feature type="coiled-coil region" evidence="10">
    <location>
        <begin position="15"/>
        <end position="42"/>
    </location>
</feature>
<keyword evidence="2" id="KW-0479">Metal-binding</keyword>
<accession>A0A9J6BIX3</accession>
<feature type="domain" description="C2H2-type" evidence="11">
    <location>
        <begin position="186"/>
        <end position="213"/>
    </location>
</feature>
<dbReference type="PROSITE" id="PS00028">
    <property type="entry name" value="ZINC_FINGER_C2H2_1"/>
    <property type="match status" value="4"/>
</dbReference>
<dbReference type="FunFam" id="3.30.160.60:FF:000100">
    <property type="entry name" value="Zinc finger 45-like"/>
    <property type="match status" value="1"/>
</dbReference>
<name>A0A9J6BIX3_POLVA</name>
<dbReference type="Gene3D" id="3.30.160.60">
    <property type="entry name" value="Classic Zinc Finger"/>
    <property type="match status" value="5"/>
</dbReference>
<dbReference type="InterPro" id="IPR013087">
    <property type="entry name" value="Znf_C2H2_type"/>
</dbReference>
<dbReference type="OrthoDB" id="3437960at2759"/>
<gene>
    <name evidence="12" type="ORF">PVAND_017394</name>
</gene>
<dbReference type="PANTHER" id="PTHR46179:SF13">
    <property type="entry name" value="C2H2-TYPE DOMAIN-CONTAINING PROTEIN"/>
    <property type="match status" value="1"/>
</dbReference>
<protein>
    <recommendedName>
        <fullName evidence="11">C2H2-type domain-containing protein</fullName>
    </recommendedName>
</protein>
<dbReference type="Pfam" id="PF13909">
    <property type="entry name" value="zf-H2C2_5"/>
    <property type="match status" value="1"/>
</dbReference>
<keyword evidence="7" id="KW-0804">Transcription</keyword>
<feature type="domain" description="C2H2-type" evidence="11">
    <location>
        <begin position="274"/>
        <end position="301"/>
    </location>
</feature>
<dbReference type="Proteomes" id="UP001107558">
    <property type="component" value="Chromosome 4"/>
</dbReference>
<dbReference type="InterPro" id="IPR051061">
    <property type="entry name" value="Zinc_finger_trans_reg"/>
</dbReference>
<keyword evidence="6" id="KW-0805">Transcription regulation</keyword>
<dbReference type="GO" id="GO:0005634">
    <property type="term" value="C:nucleus"/>
    <property type="evidence" value="ECO:0007669"/>
    <property type="project" value="UniProtKB-SubCell"/>
</dbReference>
<keyword evidence="3" id="KW-0677">Repeat</keyword>
<reference evidence="12" key="1">
    <citation type="submission" date="2021-03" db="EMBL/GenBank/DDBJ databases">
        <title>Chromosome level genome of the anhydrobiotic midge Polypedilum vanderplanki.</title>
        <authorList>
            <person name="Yoshida Y."/>
            <person name="Kikawada T."/>
            <person name="Gusev O."/>
        </authorList>
    </citation>
    <scope>NUCLEOTIDE SEQUENCE</scope>
    <source>
        <strain evidence="12">NIAS01</strain>
        <tissue evidence="12">Whole body or cell culture</tissue>
    </source>
</reference>
<dbReference type="SUPFAM" id="SSF57667">
    <property type="entry name" value="beta-beta-alpha zinc fingers"/>
    <property type="match status" value="5"/>
</dbReference>
<evidence type="ECO:0000256" key="3">
    <source>
        <dbReference type="ARBA" id="ARBA00022737"/>
    </source>
</evidence>
<dbReference type="AlphaFoldDB" id="A0A9J6BIX3"/>
<dbReference type="Pfam" id="PF00096">
    <property type="entry name" value="zf-C2H2"/>
    <property type="match status" value="2"/>
</dbReference>
<evidence type="ECO:0000259" key="11">
    <source>
        <dbReference type="PROSITE" id="PS50157"/>
    </source>
</evidence>
<dbReference type="EMBL" id="JADBJN010000004">
    <property type="protein sequence ID" value="KAG5669507.1"/>
    <property type="molecule type" value="Genomic_DNA"/>
</dbReference>
<keyword evidence="13" id="KW-1185">Reference proteome</keyword>
<keyword evidence="5" id="KW-0862">Zinc</keyword>
<dbReference type="Pfam" id="PF13894">
    <property type="entry name" value="zf-C2H2_4"/>
    <property type="match status" value="1"/>
</dbReference>
<feature type="domain" description="C2H2-type" evidence="11">
    <location>
        <begin position="42"/>
        <end position="70"/>
    </location>
</feature>
<dbReference type="InterPro" id="IPR036236">
    <property type="entry name" value="Znf_C2H2_sf"/>
</dbReference>
<keyword evidence="4 9" id="KW-0863">Zinc-finger</keyword>
<sequence length="330" mass="39736">MSTNIVKFDLNQDFLLILNDERQQQTVKIENKKEQNDKKNENICRICEKKLSAKDYLMQHMKNQHLNEISSKVYFCDHCPKKFLYKNALIAHLKSKHQKGKEIKCECDFDGKTFKTKEKLYKHMRYHHLTQFKECQICGKNTKSLDQHMKQVHTTETDKIQCQICKKIYKNQNTLKIHLKTHNKQHQCQLCGKKFARICELKQHLKTYENQFAFRCEQCQKNFVSLANLRNHWKIHDKNRQKQHKCQQCEYSTDGKQNLKIHLKTHDRNRIKNFKCNQCDFKTDNKSNLKLHLQIHNPNRAKFPCLYCKYESTRRTSLKTHVIRKHAQKS</sequence>
<dbReference type="FunFam" id="3.30.160.60:FF:000446">
    <property type="entry name" value="Zinc finger protein"/>
    <property type="match status" value="1"/>
</dbReference>
<proteinExistence type="predicted"/>
<feature type="domain" description="C2H2-type" evidence="11">
    <location>
        <begin position="244"/>
        <end position="271"/>
    </location>
</feature>
<dbReference type="GO" id="GO:0006357">
    <property type="term" value="P:regulation of transcription by RNA polymerase II"/>
    <property type="evidence" value="ECO:0007669"/>
    <property type="project" value="TreeGrafter"/>
</dbReference>
<keyword evidence="10" id="KW-0175">Coiled coil</keyword>
<evidence type="ECO:0000313" key="12">
    <source>
        <dbReference type="EMBL" id="KAG5669507.1"/>
    </source>
</evidence>
<evidence type="ECO:0000256" key="2">
    <source>
        <dbReference type="ARBA" id="ARBA00022723"/>
    </source>
</evidence>
<comment type="caution">
    <text evidence="12">The sequence shown here is derived from an EMBL/GenBank/DDBJ whole genome shotgun (WGS) entry which is preliminary data.</text>
</comment>
<comment type="subcellular location">
    <subcellularLocation>
        <location evidence="1">Nucleus</location>
    </subcellularLocation>
</comment>
<evidence type="ECO:0000256" key="6">
    <source>
        <dbReference type="ARBA" id="ARBA00023015"/>
    </source>
</evidence>
<feature type="domain" description="C2H2-type" evidence="11">
    <location>
        <begin position="74"/>
        <end position="102"/>
    </location>
</feature>
<evidence type="ECO:0000256" key="8">
    <source>
        <dbReference type="ARBA" id="ARBA00023242"/>
    </source>
</evidence>
<evidence type="ECO:0000256" key="10">
    <source>
        <dbReference type="SAM" id="Coils"/>
    </source>
</evidence>
<evidence type="ECO:0000256" key="1">
    <source>
        <dbReference type="ARBA" id="ARBA00004123"/>
    </source>
</evidence>
<keyword evidence="8" id="KW-0539">Nucleus</keyword>
<organism evidence="12 13">
    <name type="scientific">Polypedilum vanderplanki</name>
    <name type="common">Sleeping chironomid midge</name>
    <dbReference type="NCBI Taxonomy" id="319348"/>
    <lineage>
        <taxon>Eukaryota</taxon>
        <taxon>Metazoa</taxon>
        <taxon>Ecdysozoa</taxon>
        <taxon>Arthropoda</taxon>
        <taxon>Hexapoda</taxon>
        <taxon>Insecta</taxon>
        <taxon>Pterygota</taxon>
        <taxon>Neoptera</taxon>
        <taxon>Endopterygota</taxon>
        <taxon>Diptera</taxon>
        <taxon>Nematocera</taxon>
        <taxon>Chironomoidea</taxon>
        <taxon>Chironomidae</taxon>
        <taxon>Chironominae</taxon>
        <taxon>Polypedilum</taxon>
        <taxon>Polypedilum</taxon>
    </lineage>
</organism>
<feature type="domain" description="C2H2-type" evidence="11">
    <location>
        <begin position="160"/>
        <end position="187"/>
    </location>
</feature>
<dbReference type="SMART" id="SM00355">
    <property type="entry name" value="ZnF_C2H2"/>
    <property type="match status" value="10"/>
</dbReference>
<evidence type="ECO:0000256" key="7">
    <source>
        <dbReference type="ARBA" id="ARBA00023163"/>
    </source>
</evidence>
<dbReference type="PROSITE" id="PS50157">
    <property type="entry name" value="ZINC_FINGER_C2H2_2"/>
    <property type="match status" value="7"/>
</dbReference>
<dbReference type="GO" id="GO:0008270">
    <property type="term" value="F:zinc ion binding"/>
    <property type="evidence" value="ECO:0007669"/>
    <property type="project" value="UniProtKB-KW"/>
</dbReference>
<dbReference type="PANTHER" id="PTHR46179">
    <property type="entry name" value="ZINC FINGER PROTEIN"/>
    <property type="match status" value="1"/>
</dbReference>
<evidence type="ECO:0000256" key="4">
    <source>
        <dbReference type="ARBA" id="ARBA00022771"/>
    </source>
</evidence>
<evidence type="ECO:0000313" key="13">
    <source>
        <dbReference type="Proteomes" id="UP001107558"/>
    </source>
</evidence>
<evidence type="ECO:0000256" key="5">
    <source>
        <dbReference type="ARBA" id="ARBA00022833"/>
    </source>
</evidence>
<feature type="domain" description="C2H2-type" evidence="11">
    <location>
        <begin position="214"/>
        <end position="241"/>
    </location>
</feature>
<evidence type="ECO:0000256" key="9">
    <source>
        <dbReference type="PROSITE-ProRule" id="PRU00042"/>
    </source>
</evidence>
<dbReference type="Pfam" id="PF12874">
    <property type="entry name" value="zf-met"/>
    <property type="match status" value="1"/>
</dbReference>